<gene>
    <name evidence="12" type="ORF">ABGN05_18085</name>
</gene>
<dbReference type="Gene3D" id="3.30.390.30">
    <property type="match status" value="1"/>
</dbReference>
<protein>
    <submittedName>
        <fullName evidence="12">FAD-dependent oxidoreductase</fullName>
    </submittedName>
</protein>
<dbReference type="Pfam" id="PF07992">
    <property type="entry name" value="Pyr_redox_2"/>
    <property type="match status" value="1"/>
</dbReference>
<name>A0ABV3SLD4_9HYPH</name>
<keyword evidence="13" id="KW-1185">Reference proteome</keyword>
<keyword evidence="3 9" id="KW-0285">Flavoprotein</keyword>
<dbReference type="SUPFAM" id="SSF51905">
    <property type="entry name" value="FAD/NAD(P)-binding domain"/>
    <property type="match status" value="1"/>
</dbReference>
<sequence length="476" mass="51620">MATILKPDICVIGAGSGGLSVAAAAAAFGVPVVLIEKGKMGGDCLNYGCVPSKAMIAAGRRAHQMRNADPFGIASVEPDIDFRKVNAHIHSVISAIAPNDSVERFTALGVRVIREEARFKDRRTVIAGDAEIRARRFVVATGSSPLVPPIPGLDEVDYLTNETIFERTRRAGHLVIIGGGPIGIELAQAHRRLGCEVTVVEASSALGKDDPELAAIVLARLRDEGITIREKTKVVRVERRGKTIVRVHVETQSGSETIDGTHLLVAAGRAANVETLDLGKAGIAFDRKGIKVSDKLRTTNRRVYAIGDVAGGLQFTHVANYHAGLVIRALLFRLPAREDPAIIPWITFTDPELAHVGLNEADAMKQYKGRIRVLRWPYAENDRAQAERETTGFIKLVTDRRGRLLGATIVGANAGEMINMWALAIAKKLTMRDVAGYVSPYPTTSEIGKRAAIAYFSDATRKPSVRRVVRFLRFFG</sequence>
<evidence type="ECO:0000313" key="13">
    <source>
        <dbReference type="Proteomes" id="UP001556692"/>
    </source>
</evidence>
<evidence type="ECO:0000313" key="12">
    <source>
        <dbReference type="EMBL" id="MEX0407572.1"/>
    </source>
</evidence>
<dbReference type="PANTHER" id="PTHR43014">
    <property type="entry name" value="MERCURIC REDUCTASE"/>
    <property type="match status" value="1"/>
</dbReference>
<dbReference type="InterPro" id="IPR012999">
    <property type="entry name" value="Pyr_OxRdtase_I_AS"/>
</dbReference>
<keyword evidence="5" id="KW-0521">NADP</keyword>
<dbReference type="InterPro" id="IPR036188">
    <property type="entry name" value="FAD/NAD-bd_sf"/>
</dbReference>
<dbReference type="InterPro" id="IPR016156">
    <property type="entry name" value="FAD/NAD-linked_Rdtase_dimer_sf"/>
</dbReference>
<dbReference type="InterPro" id="IPR023753">
    <property type="entry name" value="FAD/NAD-binding_dom"/>
</dbReference>
<evidence type="ECO:0000256" key="8">
    <source>
        <dbReference type="ARBA" id="ARBA00023284"/>
    </source>
</evidence>
<dbReference type="PANTHER" id="PTHR43014:SF2">
    <property type="entry name" value="MERCURIC REDUCTASE"/>
    <property type="match status" value="1"/>
</dbReference>
<proteinExistence type="inferred from homology"/>
<feature type="domain" description="Pyridine nucleotide-disulphide oxidoreductase dimerisation" evidence="10">
    <location>
        <begin position="343"/>
        <end position="451"/>
    </location>
</feature>
<evidence type="ECO:0000256" key="9">
    <source>
        <dbReference type="RuleBase" id="RU003691"/>
    </source>
</evidence>
<organism evidence="12 13">
    <name type="scientific">Aquibium pacificus</name>
    <dbReference type="NCBI Taxonomy" id="3153579"/>
    <lineage>
        <taxon>Bacteria</taxon>
        <taxon>Pseudomonadati</taxon>
        <taxon>Pseudomonadota</taxon>
        <taxon>Alphaproteobacteria</taxon>
        <taxon>Hyphomicrobiales</taxon>
        <taxon>Phyllobacteriaceae</taxon>
        <taxon>Aquibium</taxon>
    </lineage>
</organism>
<dbReference type="PRINTS" id="PR00411">
    <property type="entry name" value="PNDRDTASEI"/>
</dbReference>
<evidence type="ECO:0000256" key="1">
    <source>
        <dbReference type="ARBA" id="ARBA00001974"/>
    </source>
</evidence>
<dbReference type="PIRSF" id="PIRSF000350">
    <property type="entry name" value="Mercury_reductase_MerA"/>
    <property type="match status" value="1"/>
</dbReference>
<dbReference type="InterPro" id="IPR001100">
    <property type="entry name" value="Pyr_nuc-diS_OxRdtase"/>
</dbReference>
<keyword evidence="7" id="KW-1015">Disulfide bond</keyword>
<comment type="cofactor">
    <cofactor evidence="1">
        <name>FAD</name>
        <dbReference type="ChEBI" id="CHEBI:57692"/>
    </cofactor>
</comment>
<accession>A0ABV3SLD4</accession>
<evidence type="ECO:0000259" key="11">
    <source>
        <dbReference type="Pfam" id="PF07992"/>
    </source>
</evidence>
<dbReference type="Proteomes" id="UP001556692">
    <property type="component" value="Unassembled WGS sequence"/>
</dbReference>
<evidence type="ECO:0000256" key="2">
    <source>
        <dbReference type="ARBA" id="ARBA00007532"/>
    </source>
</evidence>
<dbReference type="PROSITE" id="PS00076">
    <property type="entry name" value="PYRIDINE_REDOX_1"/>
    <property type="match status" value="1"/>
</dbReference>
<evidence type="ECO:0000256" key="5">
    <source>
        <dbReference type="ARBA" id="ARBA00022857"/>
    </source>
</evidence>
<evidence type="ECO:0000256" key="4">
    <source>
        <dbReference type="ARBA" id="ARBA00022827"/>
    </source>
</evidence>
<reference evidence="12 13" key="1">
    <citation type="submission" date="2024-05" db="EMBL/GenBank/DDBJ databases">
        <authorList>
            <person name="Jiang F."/>
        </authorList>
    </citation>
    <scope>NUCLEOTIDE SEQUENCE [LARGE SCALE GENOMIC DNA]</scope>
    <source>
        <strain evidence="12 13">LZ166</strain>
    </source>
</reference>
<dbReference type="RefSeq" id="WP_367955448.1">
    <property type="nucleotide sequence ID" value="NZ_JBDPGJ010000004.1"/>
</dbReference>
<dbReference type="EMBL" id="JBDPGJ010000004">
    <property type="protein sequence ID" value="MEX0407572.1"/>
    <property type="molecule type" value="Genomic_DNA"/>
</dbReference>
<dbReference type="InterPro" id="IPR004099">
    <property type="entry name" value="Pyr_nucl-diS_OxRdtase_dimer"/>
</dbReference>
<evidence type="ECO:0000256" key="7">
    <source>
        <dbReference type="ARBA" id="ARBA00023157"/>
    </source>
</evidence>
<dbReference type="Gene3D" id="3.50.50.60">
    <property type="entry name" value="FAD/NAD(P)-binding domain"/>
    <property type="match status" value="2"/>
</dbReference>
<feature type="domain" description="FAD/NAD(P)-binding" evidence="11">
    <location>
        <begin position="8"/>
        <end position="322"/>
    </location>
</feature>
<comment type="caution">
    <text evidence="12">The sequence shown here is derived from an EMBL/GenBank/DDBJ whole genome shotgun (WGS) entry which is preliminary data.</text>
</comment>
<keyword evidence="8 9" id="KW-0676">Redox-active center</keyword>
<evidence type="ECO:0000259" key="10">
    <source>
        <dbReference type="Pfam" id="PF02852"/>
    </source>
</evidence>
<keyword evidence="4 9" id="KW-0274">FAD</keyword>
<comment type="similarity">
    <text evidence="2 9">Belongs to the class-I pyridine nucleotide-disulfide oxidoreductase family.</text>
</comment>
<evidence type="ECO:0000256" key="6">
    <source>
        <dbReference type="ARBA" id="ARBA00023002"/>
    </source>
</evidence>
<dbReference type="Pfam" id="PF02852">
    <property type="entry name" value="Pyr_redox_dim"/>
    <property type="match status" value="1"/>
</dbReference>
<dbReference type="PRINTS" id="PR00368">
    <property type="entry name" value="FADPNR"/>
</dbReference>
<keyword evidence="6 9" id="KW-0560">Oxidoreductase</keyword>
<dbReference type="SUPFAM" id="SSF55424">
    <property type="entry name" value="FAD/NAD-linked reductases, dimerisation (C-terminal) domain"/>
    <property type="match status" value="1"/>
</dbReference>
<evidence type="ECO:0000256" key="3">
    <source>
        <dbReference type="ARBA" id="ARBA00022630"/>
    </source>
</evidence>